<name>A0A1H9DDW6_9HYPH</name>
<dbReference type="Gene3D" id="3.50.50.60">
    <property type="entry name" value="FAD/NAD(P)-binding domain"/>
    <property type="match status" value="1"/>
</dbReference>
<reference evidence="7 8" key="1">
    <citation type="submission" date="2016-10" db="EMBL/GenBank/DDBJ databases">
        <authorList>
            <person name="de Groot N.N."/>
        </authorList>
    </citation>
    <scope>NUCLEOTIDE SEQUENCE [LARGE SCALE GENOMIC DNA]</scope>
    <source>
        <strain evidence="7 8">A52C2</strain>
    </source>
</reference>
<dbReference type="Proteomes" id="UP000199647">
    <property type="component" value="Unassembled WGS sequence"/>
</dbReference>
<keyword evidence="3" id="KW-0274">FAD</keyword>
<gene>
    <name evidence="7" type="ORF">SAMN05216548_102414</name>
</gene>
<dbReference type="SUPFAM" id="SSF51905">
    <property type="entry name" value="FAD/NAD(P)-binding domain"/>
    <property type="match status" value="1"/>
</dbReference>
<keyword evidence="5" id="KW-0503">Monooxygenase</keyword>
<feature type="domain" description="FAD-binding" evidence="6">
    <location>
        <begin position="265"/>
        <end position="330"/>
    </location>
</feature>
<dbReference type="InterPro" id="IPR002938">
    <property type="entry name" value="FAD-bd"/>
</dbReference>
<dbReference type="AlphaFoldDB" id="A0A1H9DDW6"/>
<evidence type="ECO:0000256" key="5">
    <source>
        <dbReference type="ARBA" id="ARBA00023033"/>
    </source>
</evidence>
<keyword evidence="8" id="KW-1185">Reference proteome</keyword>
<dbReference type="RefSeq" id="WP_177176714.1">
    <property type="nucleotide sequence ID" value="NZ_FOFG01000002.1"/>
</dbReference>
<evidence type="ECO:0000256" key="1">
    <source>
        <dbReference type="ARBA" id="ARBA00001974"/>
    </source>
</evidence>
<comment type="cofactor">
    <cofactor evidence="1">
        <name>FAD</name>
        <dbReference type="ChEBI" id="CHEBI:57692"/>
    </cofactor>
</comment>
<dbReference type="GO" id="GO:0004497">
    <property type="term" value="F:monooxygenase activity"/>
    <property type="evidence" value="ECO:0007669"/>
    <property type="project" value="UniProtKB-KW"/>
</dbReference>
<evidence type="ECO:0000313" key="7">
    <source>
        <dbReference type="EMBL" id="SEQ10908.1"/>
    </source>
</evidence>
<keyword evidence="2" id="KW-0285">Flavoprotein</keyword>
<proteinExistence type="predicted"/>
<dbReference type="GO" id="GO:0071949">
    <property type="term" value="F:FAD binding"/>
    <property type="evidence" value="ECO:0007669"/>
    <property type="project" value="InterPro"/>
</dbReference>
<dbReference type="InterPro" id="IPR036188">
    <property type="entry name" value="FAD/NAD-bd_sf"/>
</dbReference>
<accession>A0A1H9DDW6</accession>
<evidence type="ECO:0000313" key="8">
    <source>
        <dbReference type="Proteomes" id="UP000199647"/>
    </source>
</evidence>
<dbReference type="InterPro" id="IPR050493">
    <property type="entry name" value="FAD-dep_Monooxygenase_BioMet"/>
</dbReference>
<dbReference type="SUPFAM" id="SSF54373">
    <property type="entry name" value="FAD-linked reductases, C-terminal domain"/>
    <property type="match status" value="1"/>
</dbReference>
<protein>
    <submittedName>
        <fullName evidence="7">Salicylate hydroxylase</fullName>
    </submittedName>
</protein>
<dbReference type="PANTHER" id="PTHR13789">
    <property type="entry name" value="MONOOXYGENASE"/>
    <property type="match status" value="1"/>
</dbReference>
<dbReference type="Pfam" id="PF01494">
    <property type="entry name" value="FAD_binding_3"/>
    <property type="match status" value="2"/>
</dbReference>
<keyword evidence="4" id="KW-0560">Oxidoreductase</keyword>
<evidence type="ECO:0000256" key="2">
    <source>
        <dbReference type="ARBA" id="ARBA00022630"/>
    </source>
</evidence>
<evidence type="ECO:0000259" key="6">
    <source>
        <dbReference type="Pfam" id="PF01494"/>
    </source>
</evidence>
<feature type="domain" description="FAD-binding" evidence="6">
    <location>
        <begin position="3"/>
        <end position="167"/>
    </location>
</feature>
<evidence type="ECO:0000256" key="4">
    <source>
        <dbReference type="ARBA" id="ARBA00023002"/>
    </source>
</evidence>
<dbReference type="EMBL" id="FOFG01000002">
    <property type="protein sequence ID" value="SEQ10908.1"/>
    <property type="molecule type" value="Genomic_DNA"/>
</dbReference>
<evidence type="ECO:0000256" key="3">
    <source>
        <dbReference type="ARBA" id="ARBA00022827"/>
    </source>
</evidence>
<sequence>MASIAIAGAGIAGLAAAIALAREGHRVDLHERAEALTEVGAGIQLSPNAMAILRSLRLDEAVLARAFQPACVEIHARNGRVLNEIPLGERIRERYGAPYAVLHRADLQAVLLEEARQTPGLCLSLASPLAFVRQDGTEVVYRAGETERTADILIAADGVNSRARADIFGRGGPTETGYTAWRAVISRDRIPYGLRTDVTGLWFGEASHLVHYPVKGGSELNLVAIARSSRDPRPPLDGFAEPIRALKDTAPAWIAWPLRGMDASEGWVQNRVALAGDAAHAMVPSAAQGGAQAIEDAAVLTRCLSTHDNPVAALAAYDSIRRPRATRIAAESLRNLRIYGLRGPAALARDTVISTLPGRTHLSRLDWLYSPQPG</sequence>
<dbReference type="PRINTS" id="PR00420">
    <property type="entry name" value="RNGMNOXGNASE"/>
</dbReference>
<organism evidence="7 8">
    <name type="scientific">Faunimonas pinastri</name>
    <dbReference type="NCBI Taxonomy" id="1855383"/>
    <lineage>
        <taxon>Bacteria</taxon>
        <taxon>Pseudomonadati</taxon>
        <taxon>Pseudomonadota</taxon>
        <taxon>Alphaproteobacteria</taxon>
        <taxon>Hyphomicrobiales</taxon>
        <taxon>Afifellaceae</taxon>
        <taxon>Faunimonas</taxon>
    </lineage>
</organism>
<dbReference type="PANTHER" id="PTHR13789:SF318">
    <property type="entry name" value="GERANYLGERANYL DIPHOSPHATE REDUCTASE"/>
    <property type="match status" value="1"/>
</dbReference>
<dbReference type="STRING" id="1855383.SAMN05216548_102414"/>